<keyword evidence="6" id="KW-0539">Nucleus</keyword>
<reference evidence="8 9" key="1">
    <citation type="submission" date="2019-12" db="EMBL/GenBank/DDBJ databases">
        <authorList>
            <person name="Scholz U."/>
            <person name="Mascher M."/>
            <person name="Fiebig A."/>
        </authorList>
    </citation>
    <scope>NUCLEOTIDE SEQUENCE</scope>
</reference>
<dbReference type="GO" id="GO:0045004">
    <property type="term" value="P:DNA replication proofreading"/>
    <property type="evidence" value="ECO:0007669"/>
    <property type="project" value="TreeGrafter"/>
</dbReference>
<comment type="subcellular location">
    <subcellularLocation>
        <location evidence="6">Nucleus</location>
    </subcellularLocation>
</comment>
<keyword evidence="3 6" id="KW-0235">DNA replication</keyword>
<dbReference type="Pfam" id="PF22912">
    <property type="entry name" value="zf-DPOE"/>
    <property type="match status" value="1"/>
</dbReference>
<keyword evidence="2 6" id="KW-0548">Nucleotidyltransferase</keyword>
<evidence type="ECO:0000313" key="8">
    <source>
        <dbReference type="EMBL" id="CAA2620951.1"/>
    </source>
</evidence>
<dbReference type="GO" id="GO:0006287">
    <property type="term" value="P:base-excision repair, gap-filling"/>
    <property type="evidence" value="ECO:0007669"/>
    <property type="project" value="TreeGrafter"/>
</dbReference>
<keyword evidence="6" id="KW-0863">Zinc-finger</keyword>
<evidence type="ECO:0000256" key="5">
    <source>
        <dbReference type="ARBA" id="ARBA00023125"/>
    </source>
</evidence>
<dbReference type="GO" id="GO:0008270">
    <property type="term" value="F:zinc ion binding"/>
    <property type="evidence" value="ECO:0007669"/>
    <property type="project" value="UniProtKB-KW"/>
</dbReference>
<dbReference type="GO" id="GO:0051539">
    <property type="term" value="F:4 iron, 4 sulfur cluster binding"/>
    <property type="evidence" value="ECO:0007669"/>
    <property type="project" value="UniProtKB-KW"/>
</dbReference>
<dbReference type="Proteomes" id="UP001189122">
    <property type="component" value="Unassembled WGS sequence"/>
</dbReference>
<dbReference type="Pfam" id="PF23250">
    <property type="entry name" value="zf_DPOE_2"/>
    <property type="match status" value="1"/>
</dbReference>
<dbReference type="AlphaFoldDB" id="A0A7I8IS74"/>
<keyword evidence="4 6" id="KW-0239">DNA-directed DNA polymerase</keyword>
<protein>
    <recommendedName>
        <fullName evidence="6">DNA polymerase epsilon catalytic subunit</fullName>
        <ecNumber evidence="6">2.7.7.7</ecNumber>
    </recommendedName>
</protein>
<keyword evidence="5 6" id="KW-0238">DNA-binding</keyword>
<dbReference type="EMBL" id="LR743592">
    <property type="protein sequence ID" value="CAA2620951.1"/>
    <property type="molecule type" value="Genomic_DNA"/>
</dbReference>
<organism evidence="8">
    <name type="scientific">Spirodela intermedia</name>
    <name type="common">Intermediate duckweed</name>
    <dbReference type="NCBI Taxonomy" id="51605"/>
    <lineage>
        <taxon>Eukaryota</taxon>
        <taxon>Viridiplantae</taxon>
        <taxon>Streptophyta</taxon>
        <taxon>Embryophyta</taxon>
        <taxon>Tracheophyta</taxon>
        <taxon>Spermatophyta</taxon>
        <taxon>Magnoliopsida</taxon>
        <taxon>Liliopsida</taxon>
        <taxon>Araceae</taxon>
        <taxon>Lemnoideae</taxon>
        <taxon>Spirodela</taxon>
    </lineage>
</organism>
<dbReference type="GO" id="GO:0006272">
    <property type="term" value="P:leading strand elongation"/>
    <property type="evidence" value="ECO:0007669"/>
    <property type="project" value="TreeGrafter"/>
</dbReference>
<comment type="cofactor">
    <cofactor evidence="6">
        <name>[4Fe-4S] cluster</name>
        <dbReference type="ChEBI" id="CHEBI:49883"/>
    </cofactor>
</comment>
<dbReference type="GO" id="GO:0006297">
    <property type="term" value="P:nucleotide-excision repair, DNA gap filling"/>
    <property type="evidence" value="ECO:0007669"/>
    <property type="project" value="TreeGrafter"/>
</dbReference>
<dbReference type="PANTHER" id="PTHR10670:SF0">
    <property type="entry name" value="DNA POLYMERASE EPSILON CATALYTIC SUBUNIT A"/>
    <property type="match status" value="1"/>
</dbReference>
<dbReference type="InterPro" id="IPR029703">
    <property type="entry name" value="POL2"/>
</dbReference>
<keyword evidence="6" id="KW-0862">Zinc</keyword>
<comment type="similarity">
    <text evidence="6">Belongs to the DNA polymerase type-B family.</text>
</comment>
<accession>A0A7I8IS74</accession>
<keyword evidence="6" id="KW-0411">Iron-sulfur</keyword>
<feature type="domain" description="DNA polymerase-epsilon zinc finger" evidence="7">
    <location>
        <begin position="99"/>
        <end position="154"/>
    </location>
</feature>
<keyword evidence="6" id="KW-0004">4Fe-4S</keyword>
<proteinExistence type="inferred from homology"/>
<keyword evidence="9" id="KW-1185">Reference proteome</keyword>
<evidence type="ECO:0000256" key="3">
    <source>
        <dbReference type="ARBA" id="ARBA00022705"/>
    </source>
</evidence>
<dbReference type="InterPro" id="IPR054475">
    <property type="entry name" value="Znf-DPOE"/>
</dbReference>
<keyword evidence="6" id="KW-0408">Iron</keyword>
<keyword evidence="6" id="KW-0479">Metal-binding</keyword>
<evidence type="ECO:0000256" key="4">
    <source>
        <dbReference type="ARBA" id="ARBA00022932"/>
    </source>
</evidence>
<dbReference type="GO" id="GO:0000278">
    <property type="term" value="P:mitotic cell cycle"/>
    <property type="evidence" value="ECO:0007669"/>
    <property type="project" value="TreeGrafter"/>
</dbReference>
<dbReference type="GO" id="GO:0008310">
    <property type="term" value="F:single-stranded DNA 3'-5' DNA exonuclease activity"/>
    <property type="evidence" value="ECO:0007669"/>
    <property type="project" value="TreeGrafter"/>
</dbReference>
<dbReference type="GO" id="GO:0003677">
    <property type="term" value="F:DNA binding"/>
    <property type="evidence" value="ECO:0007669"/>
    <property type="project" value="UniProtKB-KW"/>
</dbReference>
<dbReference type="EMBL" id="CACRZD030000005">
    <property type="protein sequence ID" value="CAA6660704.1"/>
    <property type="molecule type" value="Genomic_DNA"/>
</dbReference>
<evidence type="ECO:0000313" key="9">
    <source>
        <dbReference type="Proteomes" id="UP001189122"/>
    </source>
</evidence>
<comment type="function">
    <text evidence="6">DNA polymerase II participates in chromosomal DNA replication.</text>
</comment>
<dbReference type="GO" id="GO:0008622">
    <property type="term" value="C:epsilon DNA polymerase complex"/>
    <property type="evidence" value="ECO:0007669"/>
    <property type="project" value="InterPro"/>
</dbReference>
<evidence type="ECO:0000259" key="7">
    <source>
        <dbReference type="Pfam" id="PF22912"/>
    </source>
</evidence>
<evidence type="ECO:0000256" key="2">
    <source>
        <dbReference type="ARBA" id="ARBA00022695"/>
    </source>
</evidence>
<comment type="catalytic activity">
    <reaction evidence="6">
        <text>DNA(n) + a 2'-deoxyribonucleoside 5'-triphosphate = DNA(n+1) + diphosphate</text>
        <dbReference type="Rhea" id="RHEA:22508"/>
        <dbReference type="Rhea" id="RHEA-COMP:17339"/>
        <dbReference type="Rhea" id="RHEA-COMP:17340"/>
        <dbReference type="ChEBI" id="CHEBI:33019"/>
        <dbReference type="ChEBI" id="CHEBI:61560"/>
        <dbReference type="ChEBI" id="CHEBI:173112"/>
        <dbReference type="EC" id="2.7.7.7"/>
    </reaction>
</comment>
<name>A0A7I8IS74_SPIIN</name>
<gene>
    <name evidence="8" type="ORF">SI7747_05007120</name>
</gene>
<keyword evidence="1 6" id="KW-0808">Transferase</keyword>
<evidence type="ECO:0000256" key="1">
    <source>
        <dbReference type="ARBA" id="ARBA00022679"/>
    </source>
</evidence>
<evidence type="ECO:0000256" key="6">
    <source>
        <dbReference type="RuleBase" id="RU365029"/>
    </source>
</evidence>
<dbReference type="EC" id="2.7.7.7" evidence="6"/>
<sequence>MRKNLLKLVRVKEFAPEAQFRDPFPSFTLPNVIKPLRFSCMVLCSYCNDCRDLDLSRDSALLEQEWRCAVPRCGQPYDRGQMESALLQIVRQRERLYHLQDLLCKRCRGVKADHLAEQCTCGGSFGCEESSADFLRRMQVFLKVALGQKFLLLRDCVSWILEGP</sequence>
<dbReference type="GO" id="GO:0003887">
    <property type="term" value="F:DNA-directed DNA polymerase activity"/>
    <property type="evidence" value="ECO:0007669"/>
    <property type="project" value="UniProtKB-KW"/>
</dbReference>
<dbReference type="PANTHER" id="PTHR10670">
    <property type="entry name" value="DNA POLYMERASE EPSILON CATALYTIC SUBUNIT A"/>
    <property type="match status" value="1"/>
</dbReference>